<comment type="similarity">
    <text evidence="3 4">Belongs to the TRAFAC class myosin-kinesin ATPase superfamily. Kinesin family.</text>
</comment>
<dbReference type="SMART" id="SM00129">
    <property type="entry name" value="KISc"/>
    <property type="match status" value="1"/>
</dbReference>
<dbReference type="GO" id="GO:0005875">
    <property type="term" value="C:microtubule associated complex"/>
    <property type="evidence" value="ECO:0007669"/>
    <property type="project" value="TreeGrafter"/>
</dbReference>
<organism evidence="6 7">
    <name type="scientific">Grifola frondosa</name>
    <name type="common">Maitake</name>
    <name type="synonym">Polyporus frondosus</name>
    <dbReference type="NCBI Taxonomy" id="5627"/>
    <lineage>
        <taxon>Eukaryota</taxon>
        <taxon>Fungi</taxon>
        <taxon>Dikarya</taxon>
        <taxon>Basidiomycota</taxon>
        <taxon>Agaricomycotina</taxon>
        <taxon>Agaricomycetes</taxon>
        <taxon>Polyporales</taxon>
        <taxon>Grifolaceae</taxon>
        <taxon>Grifola</taxon>
    </lineage>
</organism>
<reference evidence="6 7" key="1">
    <citation type="submission" date="2016-03" db="EMBL/GenBank/DDBJ databases">
        <title>Whole genome sequencing of Grifola frondosa 9006-11.</title>
        <authorList>
            <person name="Min B."/>
            <person name="Park H."/>
            <person name="Kim J.-G."/>
            <person name="Cho H."/>
            <person name="Oh Y.-L."/>
            <person name="Kong W.-S."/>
            <person name="Choi I.-G."/>
        </authorList>
    </citation>
    <scope>NUCLEOTIDE SEQUENCE [LARGE SCALE GENOMIC DNA]</scope>
    <source>
        <strain evidence="6 7">9006-11</strain>
    </source>
</reference>
<dbReference type="GO" id="GO:0008017">
    <property type="term" value="F:microtubule binding"/>
    <property type="evidence" value="ECO:0007669"/>
    <property type="project" value="InterPro"/>
</dbReference>
<dbReference type="PROSITE" id="PS00411">
    <property type="entry name" value="KINESIN_MOTOR_1"/>
    <property type="match status" value="1"/>
</dbReference>
<dbReference type="InterPro" id="IPR036961">
    <property type="entry name" value="Kinesin_motor_dom_sf"/>
</dbReference>
<dbReference type="PANTHER" id="PTHR47969">
    <property type="entry name" value="CHROMOSOME-ASSOCIATED KINESIN KIF4A-RELATED"/>
    <property type="match status" value="1"/>
</dbReference>
<dbReference type="GO" id="GO:0007018">
    <property type="term" value="P:microtubule-based movement"/>
    <property type="evidence" value="ECO:0007669"/>
    <property type="project" value="InterPro"/>
</dbReference>
<evidence type="ECO:0000256" key="1">
    <source>
        <dbReference type="ARBA" id="ARBA00022741"/>
    </source>
</evidence>
<keyword evidence="2 3" id="KW-0067">ATP-binding</keyword>
<dbReference type="GO" id="GO:0051231">
    <property type="term" value="P:spindle elongation"/>
    <property type="evidence" value="ECO:0007669"/>
    <property type="project" value="TreeGrafter"/>
</dbReference>
<protein>
    <recommendedName>
        <fullName evidence="4">Kinesin-like protein</fullName>
    </recommendedName>
</protein>
<gene>
    <name evidence="6" type="primary">kif6</name>
    <name evidence="6" type="ORF">A0H81_04641</name>
</gene>
<dbReference type="AlphaFoldDB" id="A0A1C7MFU1"/>
<dbReference type="STRING" id="5627.A0A1C7MFU1"/>
<dbReference type="GO" id="GO:0005874">
    <property type="term" value="C:microtubule"/>
    <property type="evidence" value="ECO:0007669"/>
    <property type="project" value="UniProtKB-KW"/>
</dbReference>
<dbReference type="GO" id="GO:0005524">
    <property type="term" value="F:ATP binding"/>
    <property type="evidence" value="ECO:0007669"/>
    <property type="project" value="UniProtKB-UniRule"/>
</dbReference>
<keyword evidence="1 3" id="KW-0547">Nucleotide-binding</keyword>
<dbReference type="OMA" id="ANDISHG"/>
<dbReference type="Proteomes" id="UP000092993">
    <property type="component" value="Unassembled WGS sequence"/>
</dbReference>
<dbReference type="InterPro" id="IPR019821">
    <property type="entry name" value="Kinesin_motor_CS"/>
</dbReference>
<dbReference type="GO" id="GO:0003777">
    <property type="term" value="F:microtubule motor activity"/>
    <property type="evidence" value="ECO:0007669"/>
    <property type="project" value="InterPro"/>
</dbReference>
<evidence type="ECO:0000256" key="4">
    <source>
        <dbReference type="RuleBase" id="RU000394"/>
    </source>
</evidence>
<proteinExistence type="inferred from homology"/>
<keyword evidence="3 4" id="KW-0505">Motor protein</keyword>
<sequence length="511" mass="55611">MAEQSINNKTVKYILQNKGLIQSHMLKHRTTWNMSSSPSMDDAEPVQIYIRVRPLLANDISHGAYSLVDIQPPRTIHLTHPTIRSAGGRFATKTFHCGAVFGDDADNNTVYAGMGIEKAVDRCLNFETRELSILAYGQTGTGKTFSTTALEENIMRHVFRVFEAAPGTGEVTYPGLTRHQTETGEQLRGLVSKAKELRLTRSTLKNSASSRSHSVMRIHVQSKEDDATKSQVNIIDLAGSERSHVTTQHDPDAMKESIETNKSLAVLKDCIRSRLPGEHVRPPSPLDVEDTLNTLRYVAVFQLGALGKDNEVKGVAGATFREDVSEWSHEDSLNYISRHFAKLVPVSHRLLPTPTSTMCELLPLSVQELSQRCSTPTPDEGTGIQAIPDARAVAQAKSWLATYRAKFDSLAQKSQAAHATKIALESKGAAADAARAALRALGGADPTAGETGLVTRASWSGHVGIETNVVAMQLLSGTCAFRRTLALAVSAYPRTNLREGIIKTGIVILVK</sequence>
<dbReference type="InterPro" id="IPR027417">
    <property type="entry name" value="P-loop_NTPase"/>
</dbReference>
<name>A0A1C7MFU1_GRIFR</name>
<evidence type="ECO:0000256" key="2">
    <source>
        <dbReference type="ARBA" id="ARBA00022840"/>
    </source>
</evidence>
<dbReference type="InterPro" id="IPR001752">
    <property type="entry name" value="Kinesin_motor_dom"/>
</dbReference>
<dbReference type="PRINTS" id="PR00380">
    <property type="entry name" value="KINESINHEAVY"/>
</dbReference>
<dbReference type="PANTHER" id="PTHR47969:SF29">
    <property type="entry name" value="KINESIN-LIKE PROTEIN"/>
    <property type="match status" value="1"/>
</dbReference>
<evidence type="ECO:0000259" key="5">
    <source>
        <dbReference type="PROSITE" id="PS50067"/>
    </source>
</evidence>
<dbReference type="GO" id="GO:0007052">
    <property type="term" value="P:mitotic spindle organization"/>
    <property type="evidence" value="ECO:0007669"/>
    <property type="project" value="TreeGrafter"/>
</dbReference>
<dbReference type="Gene3D" id="3.40.850.10">
    <property type="entry name" value="Kinesin motor domain"/>
    <property type="match status" value="2"/>
</dbReference>
<evidence type="ECO:0000256" key="3">
    <source>
        <dbReference type="PROSITE-ProRule" id="PRU00283"/>
    </source>
</evidence>
<comment type="caution">
    <text evidence="6">The sequence shown here is derived from an EMBL/GenBank/DDBJ whole genome shotgun (WGS) entry which is preliminary data.</text>
</comment>
<feature type="binding site" evidence="3">
    <location>
        <begin position="137"/>
        <end position="144"/>
    </location>
    <ligand>
        <name>ATP</name>
        <dbReference type="ChEBI" id="CHEBI:30616"/>
    </ligand>
</feature>
<dbReference type="PROSITE" id="PS50067">
    <property type="entry name" value="KINESIN_MOTOR_2"/>
    <property type="match status" value="1"/>
</dbReference>
<evidence type="ECO:0000313" key="7">
    <source>
        <dbReference type="Proteomes" id="UP000092993"/>
    </source>
</evidence>
<evidence type="ECO:0000313" key="6">
    <source>
        <dbReference type="EMBL" id="OBZ75319.1"/>
    </source>
</evidence>
<keyword evidence="7" id="KW-1185">Reference proteome</keyword>
<keyword evidence="4" id="KW-0493">Microtubule</keyword>
<dbReference type="SUPFAM" id="SSF52540">
    <property type="entry name" value="P-loop containing nucleoside triphosphate hydrolases"/>
    <property type="match status" value="1"/>
</dbReference>
<accession>A0A1C7MFU1</accession>
<feature type="domain" description="Kinesin motor" evidence="5">
    <location>
        <begin position="45"/>
        <end position="273"/>
    </location>
</feature>
<dbReference type="InterPro" id="IPR027640">
    <property type="entry name" value="Kinesin-like_fam"/>
</dbReference>
<dbReference type="EMBL" id="LUGG01000004">
    <property type="protein sequence ID" value="OBZ75319.1"/>
    <property type="molecule type" value="Genomic_DNA"/>
</dbReference>
<dbReference type="Pfam" id="PF00225">
    <property type="entry name" value="Kinesin"/>
    <property type="match status" value="2"/>
</dbReference>
<dbReference type="OrthoDB" id="3176171at2759"/>